<keyword evidence="2" id="KW-1185">Reference proteome</keyword>
<dbReference type="AlphaFoldDB" id="A0A926EN08"/>
<dbReference type="EMBL" id="JACRTD010000004">
    <property type="protein sequence ID" value="MBC8585335.1"/>
    <property type="molecule type" value="Genomic_DNA"/>
</dbReference>
<comment type="caution">
    <text evidence="1">The sequence shown here is derived from an EMBL/GenBank/DDBJ whole genome shotgun (WGS) entry which is preliminary data.</text>
</comment>
<dbReference type="Proteomes" id="UP000623678">
    <property type="component" value="Unassembled WGS sequence"/>
</dbReference>
<name>A0A926EN08_9FIRM</name>
<dbReference type="SUPFAM" id="SSF160719">
    <property type="entry name" value="gpW/gp25-like"/>
    <property type="match status" value="1"/>
</dbReference>
<protein>
    <submittedName>
        <fullName evidence="1">Uncharacterized protein</fullName>
    </submittedName>
</protein>
<dbReference type="RefSeq" id="WP_262395118.1">
    <property type="nucleotide sequence ID" value="NZ_JACRTD010000004.1"/>
</dbReference>
<gene>
    <name evidence="1" type="ORF">H8705_07035</name>
</gene>
<dbReference type="Gene3D" id="3.10.450.40">
    <property type="match status" value="1"/>
</dbReference>
<evidence type="ECO:0000313" key="2">
    <source>
        <dbReference type="Proteomes" id="UP000623678"/>
    </source>
</evidence>
<reference evidence="1" key="1">
    <citation type="submission" date="2020-08" db="EMBL/GenBank/DDBJ databases">
        <title>Genome public.</title>
        <authorList>
            <person name="Liu C."/>
            <person name="Sun Q."/>
        </authorList>
    </citation>
    <scope>NUCLEOTIDE SEQUENCE</scope>
    <source>
        <strain evidence="1">NSJ-64</strain>
    </source>
</reference>
<organism evidence="1 2">
    <name type="scientific">Youxingia wuxianensis</name>
    <dbReference type="NCBI Taxonomy" id="2763678"/>
    <lineage>
        <taxon>Bacteria</taxon>
        <taxon>Bacillati</taxon>
        <taxon>Bacillota</taxon>
        <taxon>Clostridia</taxon>
        <taxon>Eubacteriales</taxon>
        <taxon>Oscillospiraceae</taxon>
        <taxon>Youxingia</taxon>
    </lineage>
</organism>
<accession>A0A926EN08</accession>
<sequence>MDIMLKNGDQVFDRQGAPVMLRGKEELLQQAALRLSIPKGTLPWAPQFGSQLHTLALTGRGTALSQRALSVCRQALLPVKGLSPQAADCRFDPGSGRLLIKVSLKISGEEYSLEVST</sequence>
<proteinExistence type="predicted"/>
<evidence type="ECO:0000313" key="1">
    <source>
        <dbReference type="EMBL" id="MBC8585335.1"/>
    </source>
</evidence>